<dbReference type="InterPro" id="IPR043128">
    <property type="entry name" value="Rev_trsase/Diguanyl_cyclase"/>
</dbReference>
<evidence type="ECO:0000313" key="3">
    <source>
        <dbReference type="EMBL" id="GEU40390.1"/>
    </source>
</evidence>
<organism evidence="3">
    <name type="scientific">Tanacetum cinerariifolium</name>
    <name type="common">Dalmatian daisy</name>
    <name type="synonym">Chrysanthemum cinerariifolium</name>
    <dbReference type="NCBI Taxonomy" id="118510"/>
    <lineage>
        <taxon>Eukaryota</taxon>
        <taxon>Viridiplantae</taxon>
        <taxon>Streptophyta</taxon>
        <taxon>Embryophyta</taxon>
        <taxon>Tracheophyta</taxon>
        <taxon>Spermatophyta</taxon>
        <taxon>Magnoliopsida</taxon>
        <taxon>eudicotyledons</taxon>
        <taxon>Gunneridae</taxon>
        <taxon>Pentapetalae</taxon>
        <taxon>asterids</taxon>
        <taxon>campanulids</taxon>
        <taxon>Asterales</taxon>
        <taxon>Asteraceae</taxon>
        <taxon>Asteroideae</taxon>
        <taxon>Anthemideae</taxon>
        <taxon>Anthemidinae</taxon>
        <taxon>Tanacetum</taxon>
    </lineage>
</organism>
<dbReference type="PANTHER" id="PTHR24559">
    <property type="entry name" value="TRANSPOSON TY3-I GAG-POL POLYPROTEIN"/>
    <property type="match status" value="1"/>
</dbReference>
<dbReference type="InterPro" id="IPR053134">
    <property type="entry name" value="RNA-dir_DNA_polymerase"/>
</dbReference>
<gene>
    <name evidence="3" type="ORF">Tci_012368</name>
</gene>
<feature type="domain" description="Reverse transcriptase" evidence="2">
    <location>
        <begin position="144"/>
        <end position="216"/>
    </location>
</feature>
<evidence type="ECO:0000256" key="1">
    <source>
        <dbReference type="SAM" id="MobiDB-lite"/>
    </source>
</evidence>
<feature type="compositionally biased region" description="Polar residues" evidence="1">
    <location>
        <begin position="865"/>
        <end position="878"/>
    </location>
</feature>
<name>A0A6L2JUK6_TANCI</name>
<dbReference type="Gene3D" id="3.30.70.270">
    <property type="match status" value="2"/>
</dbReference>
<sequence length="878" mass="100936">MAMTTEENSESKSDIKEPPFEKITFNTDYKIKTSIEEPFMDLELKPLPDNLKCVFLEGPSFFLVIISSQLSEENKNNLVNTDEIRKAIIGAVSLIHCVPKKGGITVVTNERNELVPTRTLTGWRVCIDYQKLNEATAKDHFPLPLMDQMCMLAIFHDMIKESVEVFMDDFSVFGSSFHHYLNNLDKMLNCCKYAHLVLNWEKCHFMVKEGIVLGQKVSEAGLKVNKAKINAGRPKHYYRIIHQARGRKSLKRGKVFNRETAKYGKIWFDEDVHDLRSVITEFPAIVFNDNSTSNETLSCKPTVSSLNDEIDFIILFDDSDDEDYMVVFDKNSFSYNIISSNDLKTDSENDNEKVNMPLFPSPEPSVSCIYDLDFFKDFENEFPAIVYNDALTSKSDFLTEPTLCSQHIDEFDLKHETSLSEYDEVEQNVLYFNDLFPFNIVYLKILKSNKGDDDNEIDMIQSSRGNENTQGSNKSLEEIHDKINKVFIMKFFVMELNMNIVAWNYLINGMLFNLIKNLYVPFGILFNLKWYYKDGDCARMLRRPRYGSSTREQRHQYLRYEGLQYIDADIADFKTRLDRIYKREVHRVQVFNFGGLPDLMAEGLSSRMLMEHRDAQGQIVFTSRSWRQLFDIRGPLVYKLLLKFFSTFRFEEAVLDLDTNGDLELQLGGVRRRWKREADPRQGGSECLLDQDLICGGFFGYTPLLSLIRDLILRLYHRLIACSIVGRSQAPKKVTVTDLFYLRGMDVGSVNVPYLLAMYLRFFASGRKQGAMISGVIDMSKLVRLQLCVELDDTWAWVPAGPARQEGDAGRVAEETLVAPGDGDEDEEMPQAVLPPPRTQGESITRLEEEVHGMRERCSVRQRTDGPSTSAASQQHDP</sequence>
<dbReference type="Pfam" id="PF00078">
    <property type="entry name" value="RVT_1"/>
    <property type="match status" value="1"/>
</dbReference>
<dbReference type="SUPFAM" id="SSF56672">
    <property type="entry name" value="DNA/RNA polymerases"/>
    <property type="match status" value="1"/>
</dbReference>
<proteinExistence type="predicted"/>
<dbReference type="AlphaFoldDB" id="A0A6L2JUK6"/>
<feature type="region of interest" description="Disordered" evidence="1">
    <location>
        <begin position="819"/>
        <end position="878"/>
    </location>
</feature>
<comment type="caution">
    <text evidence="3">The sequence shown here is derived from an EMBL/GenBank/DDBJ whole genome shotgun (WGS) entry which is preliminary data.</text>
</comment>
<dbReference type="CDD" id="cd01647">
    <property type="entry name" value="RT_LTR"/>
    <property type="match status" value="1"/>
</dbReference>
<reference evidence="3" key="1">
    <citation type="journal article" date="2019" name="Sci. Rep.">
        <title>Draft genome of Tanacetum cinerariifolium, the natural source of mosquito coil.</title>
        <authorList>
            <person name="Yamashiro T."/>
            <person name="Shiraishi A."/>
            <person name="Satake H."/>
            <person name="Nakayama K."/>
        </authorList>
    </citation>
    <scope>NUCLEOTIDE SEQUENCE</scope>
</reference>
<feature type="compositionally biased region" description="Basic and acidic residues" evidence="1">
    <location>
        <begin position="845"/>
        <end position="864"/>
    </location>
</feature>
<dbReference type="PANTHER" id="PTHR24559:SF444">
    <property type="entry name" value="REVERSE TRANSCRIPTASE DOMAIN-CONTAINING PROTEIN"/>
    <property type="match status" value="1"/>
</dbReference>
<protein>
    <submittedName>
        <fullName evidence="3">Retrovirus-related Pol polyprotein from transposon opus</fullName>
    </submittedName>
</protein>
<dbReference type="EMBL" id="BKCJ010001296">
    <property type="protein sequence ID" value="GEU40390.1"/>
    <property type="molecule type" value="Genomic_DNA"/>
</dbReference>
<dbReference type="InterPro" id="IPR043502">
    <property type="entry name" value="DNA/RNA_pol_sf"/>
</dbReference>
<accession>A0A6L2JUK6</accession>
<evidence type="ECO:0000259" key="2">
    <source>
        <dbReference type="Pfam" id="PF00078"/>
    </source>
</evidence>
<dbReference type="InterPro" id="IPR000477">
    <property type="entry name" value="RT_dom"/>
</dbReference>